<accession>A0ABM1EZR1</accession>
<dbReference type="PANTHER" id="PTHR31017">
    <property type="entry name" value="LATE SECRETORY PATHWAY PROTEIN AVL9-RELATED"/>
    <property type="match status" value="1"/>
</dbReference>
<feature type="compositionally biased region" description="Polar residues" evidence="2">
    <location>
        <begin position="349"/>
        <end position="358"/>
    </location>
</feature>
<reference evidence="5" key="1">
    <citation type="submission" date="2025-08" db="UniProtKB">
        <authorList>
            <consortium name="RefSeq"/>
        </authorList>
    </citation>
    <scope>IDENTIFICATION</scope>
</reference>
<evidence type="ECO:0000256" key="1">
    <source>
        <dbReference type="ARBA" id="ARBA00038178"/>
    </source>
</evidence>
<dbReference type="InterPro" id="IPR051731">
    <property type="entry name" value="DENND11/AVL9_GEFs"/>
</dbReference>
<feature type="compositionally biased region" description="Low complexity" evidence="2">
    <location>
        <begin position="238"/>
        <end position="247"/>
    </location>
</feature>
<feature type="compositionally biased region" description="Basic and acidic residues" evidence="2">
    <location>
        <begin position="339"/>
        <end position="348"/>
    </location>
</feature>
<dbReference type="PROSITE" id="PS50211">
    <property type="entry name" value="DENN"/>
    <property type="match status" value="1"/>
</dbReference>
<keyword evidence="4" id="KW-1185">Reference proteome</keyword>
<evidence type="ECO:0000259" key="3">
    <source>
        <dbReference type="PROSITE" id="PS50211"/>
    </source>
</evidence>
<dbReference type="GeneID" id="106817523"/>
<evidence type="ECO:0000313" key="5">
    <source>
        <dbReference type="RefSeq" id="XP_014677682.1"/>
    </source>
</evidence>
<dbReference type="PANTHER" id="PTHR31017:SF1">
    <property type="entry name" value="LATE SECRETORY PATHWAY PROTEIN AVL9 HOMOLOG"/>
    <property type="match status" value="1"/>
</dbReference>
<name>A0ABM1EZR1_PRICU</name>
<feature type="region of interest" description="Disordered" evidence="2">
    <location>
        <begin position="494"/>
        <end position="518"/>
    </location>
</feature>
<organism evidence="4 5">
    <name type="scientific">Priapulus caudatus</name>
    <name type="common">Priapulid worm</name>
    <dbReference type="NCBI Taxonomy" id="37621"/>
    <lineage>
        <taxon>Eukaryota</taxon>
        <taxon>Metazoa</taxon>
        <taxon>Ecdysozoa</taxon>
        <taxon>Scalidophora</taxon>
        <taxon>Priapulida</taxon>
        <taxon>Priapulimorpha</taxon>
        <taxon>Priapulimorphida</taxon>
        <taxon>Priapulidae</taxon>
        <taxon>Priapulus</taxon>
    </lineage>
</organism>
<protein>
    <submittedName>
        <fullName evidence="5">Late secretory pathway protein AVL9 homolog</fullName>
    </submittedName>
</protein>
<gene>
    <name evidence="5" type="primary">LOC106817523</name>
</gene>
<dbReference type="InterPro" id="IPR018307">
    <property type="entry name" value="ABL9/DENND6_dom"/>
</dbReference>
<dbReference type="InterPro" id="IPR037516">
    <property type="entry name" value="Tripartite_DENN"/>
</dbReference>
<proteinExistence type="inferred from homology"/>
<feature type="region of interest" description="Disordered" evidence="2">
    <location>
        <begin position="238"/>
        <end position="411"/>
    </location>
</feature>
<feature type="compositionally biased region" description="Polar residues" evidence="2">
    <location>
        <begin position="398"/>
        <end position="411"/>
    </location>
</feature>
<feature type="compositionally biased region" description="Low complexity" evidence="2">
    <location>
        <begin position="281"/>
        <end position="301"/>
    </location>
</feature>
<feature type="region of interest" description="Disordered" evidence="2">
    <location>
        <begin position="455"/>
        <end position="475"/>
    </location>
</feature>
<dbReference type="Proteomes" id="UP000695022">
    <property type="component" value="Unplaced"/>
</dbReference>
<dbReference type="RefSeq" id="XP_014677682.1">
    <property type="nucleotide sequence ID" value="XM_014822196.1"/>
</dbReference>
<feature type="compositionally biased region" description="Acidic residues" evidence="2">
    <location>
        <begin position="310"/>
        <end position="319"/>
    </location>
</feature>
<feature type="domain" description="UDENN" evidence="3">
    <location>
        <begin position="11"/>
        <end position="221"/>
    </location>
</feature>
<evidence type="ECO:0000313" key="4">
    <source>
        <dbReference type="Proteomes" id="UP000695022"/>
    </source>
</evidence>
<comment type="similarity">
    <text evidence="1">Belongs to the AVL9 family.</text>
</comment>
<sequence>MDSEENRNPILHVVVVGFHHKRGCQVEYAYPPFFEGDAVDSHELPDEWRHLPSLAIPDGAHNFLEDSVFFHLPSRESARKTVFGVSCYRQIAASELRAVAADVTRATVQKSVCVLTRAPLYGVVRAKLELITHAYFDELDFSRRGLLEETYRNLSAGFAAGVVETSSPALGLSARELVTRYRHRLLALFKLLMLERRVLFFGAPVRTLSGTVLALVSLFPGALEMGMDEAAYVRPRAAADAPEASAEWGESTTRRREASVEWGESTTRRREARTRRREVSAGVGRVDDAAAGGKDAAAGGEDAAGRVDEINDQMDTMESDDARHPNGPAGGAGINADARGGKRGHEGSTDSGIDSQCIDTPDHPPPPTQQQGNATRGRRSDEEEEEEEGGRSNDRTLAVSNASFRPLGSTQELDQLDDLTIEQAADMYAAPSGDAVAASNGDRASPAWEAERFVEDTETEVPPGGSGGGVPRSDSQLSLSARLKANSLVGRLASAMSSSSSSDGRHDDDAPAASAEDVESLSLEDCGFPLDMFGRGAVCHPYMSLSHLDLAADPAVTSLVGGATNGLFRHKRKLFDVVVDVVAADDGAAAARVDVVDPDLGRLIALTAADLRFADRLVRTVADADGDDSLWEGGDEWIRLQFKWYLVALLSTYEAATVNQAVQQTGRAVAHTSKAVGSALTQMSGSLSSWLGWK</sequence>
<dbReference type="Pfam" id="PF09794">
    <property type="entry name" value="Avl9"/>
    <property type="match status" value="1"/>
</dbReference>
<evidence type="ECO:0000256" key="2">
    <source>
        <dbReference type="SAM" id="MobiDB-lite"/>
    </source>
</evidence>